<sequence length="304" mass="34224">MTYVAPDKGFIKYMAPPFEATNYFPPQILLTMPSTSKHVRFREPCEEDQSPLPPMMASSPSSSRSSMDSPTLRTPPDYVTPVSLPYIPRHAHPFPSQTNLWGSPFAQARAAPLPYSPYLHPLLTSAHPQYPCSLEWDLRQSPDHARFRAPNGQYLHLTDEQLAASATFPPRSSLLIVCEYLAWSIDVSIVPQAAWSPPPRVRGARPPDPYVTVGDVLYCLYRNLRNSVRSGELRWAEESGTYVRVEGAFKARATTVDDARKGIRRVDCLMEMSRFAGLSLVAYHPQMEGDSRKEVGQVWSLFVR</sequence>
<dbReference type="OrthoDB" id="3144234at2759"/>
<dbReference type="EMBL" id="BFAD01000014">
    <property type="protein sequence ID" value="GBE88815.1"/>
    <property type="molecule type" value="Genomic_DNA"/>
</dbReference>
<dbReference type="Pfam" id="PF20415">
    <property type="entry name" value="DUF6699"/>
    <property type="match status" value="1"/>
</dbReference>
<feature type="compositionally biased region" description="Low complexity" evidence="1">
    <location>
        <begin position="55"/>
        <end position="70"/>
    </location>
</feature>
<feature type="region of interest" description="Disordered" evidence="1">
    <location>
        <begin position="41"/>
        <end position="74"/>
    </location>
</feature>
<dbReference type="Proteomes" id="UP000287166">
    <property type="component" value="Unassembled WGS sequence"/>
</dbReference>
<proteinExistence type="predicted"/>
<name>A0A401H2Z4_9APHY</name>
<keyword evidence="4" id="KW-1185">Reference proteome</keyword>
<evidence type="ECO:0000259" key="2">
    <source>
        <dbReference type="Pfam" id="PF20415"/>
    </source>
</evidence>
<gene>
    <name evidence="3" type="ORF">SCP_1402200</name>
</gene>
<comment type="caution">
    <text evidence="3">The sequence shown here is derived from an EMBL/GenBank/DDBJ whole genome shotgun (WGS) entry which is preliminary data.</text>
</comment>
<protein>
    <recommendedName>
        <fullName evidence="2">DUF6699 domain-containing protein</fullName>
    </recommendedName>
</protein>
<feature type="domain" description="DUF6699" evidence="2">
    <location>
        <begin position="134"/>
        <end position="279"/>
    </location>
</feature>
<evidence type="ECO:0000313" key="3">
    <source>
        <dbReference type="EMBL" id="GBE88815.1"/>
    </source>
</evidence>
<dbReference type="GeneID" id="38785732"/>
<accession>A0A401H2Z4</accession>
<dbReference type="STRING" id="139825.A0A401H2Z4"/>
<evidence type="ECO:0000256" key="1">
    <source>
        <dbReference type="SAM" id="MobiDB-lite"/>
    </source>
</evidence>
<dbReference type="AlphaFoldDB" id="A0A401H2Z4"/>
<dbReference type="InParanoid" id="A0A401H2Z4"/>
<organism evidence="3 4">
    <name type="scientific">Sparassis crispa</name>
    <dbReference type="NCBI Taxonomy" id="139825"/>
    <lineage>
        <taxon>Eukaryota</taxon>
        <taxon>Fungi</taxon>
        <taxon>Dikarya</taxon>
        <taxon>Basidiomycota</taxon>
        <taxon>Agaricomycotina</taxon>
        <taxon>Agaricomycetes</taxon>
        <taxon>Polyporales</taxon>
        <taxon>Sparassidaceae</taxon>
        <taxon>Sparassis</taxon>
    </lineage>
</organism>
<dbReference type="InterPro" id="IPR046522">
    <property type="entry name" value="DUF6699"/>
</dbReference>
<evidence type="ECO:0000313" key="4">
    <source>
        <dbReference type="Proteomes" id="UP000287166"/>
    </source>
</evidence>
<reference evidence="3 4" key="1">
    <citation type="journal article" date="2018" name="Sci. Rep.">
        <title>Genome sequence of the cauliflower mushroom Sparassis crispa (Hanabiratake) and its association with beneficial usage.</title>
        <authorList>
            <person name="Kiyama R."/>
            <person name="Furutani Y."/>
            <person name="Kawaguchi K."/>
            <person name="Nakanishi T."/>
        </authorList>
    </citation>
    <scope>NUCLEOTIDE SEQUENCE [LARGE SCALE GENOMIC DNA]</scope>
</reference>
<dbReference type="RefSeq" id="XP_027619728.1">
    <property type="nucleotide sequence ID" value="XM_027763927.1"/>
</dbReference>